<keyword evidence="7" id="KW-1185">Reference proteome</keyword>
<dbReference type="SUPFAM" id="SSF47895">
    <property type="entry name" value="Transducin (alpha subunit), insertion domain"/>
    <property type="match status" value="1"/>
</dbReference>
<evidence type="ECO:0000256" key="5">
    <source>
        <dbReference type="ARBA" id="ARBA00023224"/>
    </source>
</evidence>
<dbReference type="PANTHER" id="PTHR10218">
    <property type="entry name" value="GTP-BINDING PROTEIN ALPHA SUBUNIT"/>
    <property type="match status" value="1"/>
</dbReference>
<evidence type="ECO:0000313" key="7">
    <source>
        <dbReference type="Proteomes" id="UP001164746"/>
    </source>
</evidence>
<gene>
    <name evidence="6" type="ORF">MAR_016498</name>
</gene>
<name>A0ABY7FMZ4_MYAAR</name>
<dbReference type="PRINTS" id="PR00318">
    <property type="entry name" value="GPROTEINA"/>
</dbReference>
<keyword evidence="4" id="KW-0342">GTP-binding</keyword>
<keyword evidence="3" id="KW-0547">Nucleotide-binding</keyword>
<dbReference type="Pfam" id="PF00503">
    <property type="entry name" value="G-alpha"/>
    <property type="match status" value="2"/>
</dbReference>
<keyword evidence="5" id="KW-0807">Transducer</keyword>
<dbReference type="PANTHER" id="PTHR10218:SF302">
    <property type="entry name" value="GUANINE NUCLEOTIDE-BINDING PROTEIN ALPHA-5 SUBUNIT"/>
    <property type="match status" value="1"/>
</dbReference>
<dbReference type="EMBL" id="CP111023">
    <property type="protein sequence ID" value="WAR22524.1"/>
    <property type="molecule type" value="Genomic_DNA"/>
</dbReference>
<dbReference type="SUPFAM" id="SSF52540">
    <property type="entry name" value="P-loop containing nucleoside triphosphate hydrolases"/>
    <property type="match status" value="1"/>
</dbReference>
<keyword evidence="2" id="KW-0479">Metal-binding</keyword>
<evidence type="ECO:0000313" key="6">
    <source>
        <dbReference type="EMBL" id="WAR22524.1"/>
    </source>
</evidence>
<reference evidence="6" key="1">
    <citation type="submission" date="2022-11" db="EMBL/GenBank/DDBJ databases">
        <title>Centuries of genome instability and evolution in soft-shell clam transmissible cancer (bioRxiv).</title>
        <authorList>
            <person name="Hart S.F.M."/>
            <person name="Yonemitsu M.A."/>
            <person name="Giersch R.M."/>
            <person name="Beal B.F."/>
            <person name="Arriagada G."/>
            <person name="Davis B.W."/>
            <person name="Ostrander E.A."/>
            <person name="Goff S.P."/>
            <person name="Metzger M.J."/>
        </authorList>
    </citation>
    <scope>NUCLEOTIDE SEQUENCE</scope>
    <source>
        <strain evidence="6">MELC-2E11</strain>
        <tissue evidence="6">Siphon/mantle</tissue>
    </source>
</reference>
<dbReference type="InterPro" id="IPR011025">
    <property type="entry name" value="GproteinA_insert"/>
</dbReference>
<evidence type="ECO:0000256" key="3">
    <source>
        <dbReference type="ARBA" id="ARBA00022741"/>
    </source>
</evidence>
<dbReference type="Proteomes" id="UP001164746">
    <property type="component" value="Chromosome 12"/>
</dbReference>
<proteinExistence type="predicted"/>
<dbReference type="PROSITE" id="PS51882">
    <property type="entry name" value="G_ALPHA"/>
    <property type="match status" value="1"/>
</dbReference>
<accession>A0ABY7FMZ4</accession>
<evidence type="ECO:0000256" key="1">
    <source>
        <dbReference type="ARBA" id="ARBA00011356"/>
    </source>
</evidence>
<dbReference type="Gene3D" id="1.10.400.10">
    <property type="entry name" value="GI Alpha 1, domain 2-like"/>
    <property type="match status" value="2"/>
</dbReference>
<dbReference type="CDD" id="cd00066">
    <property type="entry name" value="G-alpha"/>
    <property type="match status" value="1"/>
</dbReference>
<dbReference type="InterPro" id="IPR001019">
    <property type="entry name" value="Gprotein_alpha_su"/>
</dbReference>
<dbReference type="Gene3D" id="3.40.50.300">
    <property type="entry name" value="P-loop containing nucleotide triphosphate hydrolases"/>
    <property type="match status" value="2"/>
</dbReference>
<protein>
    <submittedName>
        <fullName evidence="6">GNAI3-like protein</fullName>
    </submittedName>
</protein>
<comment type="subunit">
    <text evidence="1">G proteins are composed of 3 units; alpha, beta and gamma. The alpha chain contains the guanine nucleotide binding site.</text>
</comment>
<dbReference type="InterPro" id="IPR027417">
    <property type="entry name" value="P-loop_NTPase"/>
</dbReference>
<evidence type="ECO:0000256" key="2">
    <source>
        <dbReference type="ARBA" id="ARBA00022723"/>
    </source>
</evidence>
<dbReference type="SMART" id="SM00275">
    <property type="entry name" value="G_alpha"/>
    <property type="match status" value="1"/>
</dbReference>
<evidence type="ECO:0000256" key="4">
    <source>
        <dbReference type="ARBA" id="ARBA00023134"/>
    </source>
</evidence>
<organism evidence="6 7">
    <name type="scientific">Mya arenaria</name>
    <name type="common">Soft-shell clam</name>
    <dbReference type="NCBI Taxonomy" id="6604"/>
    <lineage>
        <taxon>Eukaryota</taxon>
        <taxon>Metazoa</taxon>
        <taxon>Spiralia</taxon>
        <taxon>Lophotrochozoa</taxon>
        <taxon>Mollusca</taxon>
        <taxon>Bivalvia</taxon>
        <taxon>Autobranchia</taxon>
        <taxon>Heteroconchia</taxon>
        <taxon>Euheterodonta</taxon>
        <taxon>Imparidentia</taxon>
        <taxon>Neoheterodontei</taxon>
        <taxon>Myida</taxon>
        <taxon>Myoidea</taxon>
        <taxon>Myidae</taxon>
        <taxon>Mya</taxon>
    </lineage>
</organism>
<sequence length="330" mass="38501">MSLTLRNNALSMSAMGKMSKDAFKRSQSIDHQLQQDLEQRKNELTLLLLGGAYSGKSTFVKQLRIHYGDGFPEDERGPYKHQVHDNISGAVHKVIDHMRIENIKFDNDAYMDQRLLLTLWDDSGFQRAFTELVHRKERMLSEKYVPTHQDILYIRRPTLGVIEHLFNVDDLIYRVIDVAGQKSQRKKWIHVFENVTVVLFFVALSAFDETLEEDESLNSLEDSLQMFHEVSHNHYLERTDFLLFLNKYDLFTEKLKHVQFKTFVKTYSGDNSPETCIKYIKDQFEQSRPCHKHVYTHVACATDVTMMADVLSKVLNIVAEINFRKTGGLF</sequence>